<keyword evidence="1" id="KW-0812">Transmembrane</keyword>
<comment type="caution">
    <text evidence="2">The sequence shown here is derived from an EMBL/GenBank/DDBJ whole genome shotgun (WGS) entry which is preliminary data.</text>
</comment>
<evidence type="ECO:0000313" key="2">
    <source>
        <dbReference type="EMBL" id="KAE9635447.1"/>
    </source>
</evidence>
<protein>
    <submittedName>
        <fullName evidence="2">Uncharacterized protein</fullName>
    </submittedName>
</protein>
<feature type="transmembrane region" description="Helical" evidence="1">
    <location>
        <begin position="35"/>
        <end position="56"/>
    </location>
</feature>
<dbReference type="AlphaFoldDB" id="A0A7C8LLA6"/>
<sequence>MLDIIFDMVDVILNLIIDDTVEQATQKKAKKNIRYILFSALCGVLIIIFSLMIVHTFNAGNFAVSILLFVLTVIVAASWLRLRFLKKKK</sequence>
<accession>A0A7C8LLA6</accession>
<reference evidence="2 3" key="1">
    <citation type="submission" date="2019-12" db="EMBL/GenBank/DDBJ databases">
        <title>Defluviitalea raffinosedens, isolated from a biogas fermenter, genome sequencing and characterization.</title>
        <authorList>
            <person name="Rettenmaier R."/>
            <person name="Schneider M."/>
            <person name="Neuhaus K."/>
            <person name="Liebl W."/>
            <person name="Zverlov V."/>
        </authorList>
    </citation>
    <scope>NUCLEOTIDE SEQUENCE [LARGE SCALE GENOMIC DNA]</scope>
    <source>
        <strain evidence="2 3">249c-K6</strain>
    </source>
</reference>
<gene>
    <name evidence="2" type="ORF">GND95_04685</name>
</gene>
<proteinExistence type="predicted"/>
<keyword evidence="1" id="KW-1133">Transmembrane helix</keyword>
<evidence type="ECO:0000313" key="3">
    <source>
        <dbReference type="Proteomes" id="UP000483018"/>
    </source>
</evidence>
<feature type="transmembrane region" description="Helical" evidence="1">
    <location>
        <begin position="62"/>
        <end position="82"/>
    </location>
</feature>
<dbReference type="RefSeq" id="WP_158739695.1">
    <property type="nucleotide sequence ID" value="NZ_JAFBEP010000001.1"/>
</dbReference>
<dbReference type="EMBL" id="WSLF01000003">
    <property type="protein sequence ID" value="KAE9635447.1"/>
    <property type="molecule type" value="Genomic_DNA"/>
</dbReference>
<evidence type="ECO:0000256" key="1">
    <source>
        <dbReference type="SAM" id="Phobius"/>
    </source>
</evidence>
<organism evidence="2 3">
    <name type="scientific">Defluviitalea raffinosedens</name>
    <dbReference type="NCBI Taxonomy" id="1450156"/>
    <lineage>
        <taxon>Bacteria</taxon>
        <taxon>Bacillati</taxon>
        <taxon>Bacillota</taxon>
        <taxon>Clostridia</taxon>
        <taxon>Lachnospirales</taxon>
        <taxon>Defluviitaleaceae</taxon>
        <taxon>Defluviitalea</taxon>
    </lineage>
</organism>
<dbReference type="Proteomes" id="UP000483018">
    <property type="component" value="Unassembled WGS sequence"/>
</dbReference>
<keyword evidence="1" id="KW-0472">Membrane</keyword>
<name>A0A7C8LLA6_9FIRM</name>
<keyword evidence="3" id="KW-1185">Reference proteome</keyword>